<evidence type="ECO:0000313" key="2">
    <source>
        <dbReference type="Proteomes" id="UP000321787"/>
    </source>
</evidence>
<reference evidence="1 2" key="1">
    <citation type="submission" date="2019-07" db="EMBL/GenBank/DDBJ databases">
        <title>Whole genome shotgun sequence of Aliivibrio fischeri NBRC 101058.</title>
        <authorList>
            <person name="Hosoyama A."/>
            <person name="Uohara A."/>
            <person name="Ohji S."/>
            <person name="Ichikawa N."/>
        </authorList>
    </citation>
    <scope>NUCLEOTIDE SEQUENCE [LARGE SCALE GENOMIC DNA]</scope>
    <source>
        <strain evidence="1 2">NBRC 101058</strain>
    </source>
</reference>
<dbReference type="EMBL" id="BJTZ01000002">
    <property type="protein sequence ID" value="GEK12523.1"/>
    <property type="molecule type" value="Genomic_DNA"/>
</dbReference>
<organism evidence="1 2">
    <name type="scientific">Aliivibrio fischeri</name>
    <name type="common">Vibrio fischeri</name>
    <dbReference type="NCBI Taxonomy" id="668"/>
    <lineage>
        <taxon>Bacteria</taxon>
        <taxon>Pseudomonadati</taxon>
        <taxon>Pseudomonadota</taxon>
        <taxon>Gammaproteobacteria</taxon>
        <taxon>Vibrionales</taxon>
        <taxon>Vibrionaceae</taxon>
        <taxon>Aliivibrio</taxon>
    </lineage>
</organism>
<sequence length="219" mass="24602">MMDQNYFWLRDNNDISTVATLGPKSSSSEAAANYFSTLINRPLKILLFDTFEEASDYVELSDSAALLVANAYQKTDFFYMNPKTLLSGSFFFSPPAYHLCCKDINALQQKVNNNEIINIDTHHAPLSRLDDLIKTANPSVIDLSNARFNIRLSTSTSQAAIHVAEGHSDCCLVNSDSIALYQLKKISAPLTINMTWALFIKNQQRQKEEAKWITTNAYS</sequence>
<protein>
    <recommendedName>
        <fullName evidence="3">Prephenate dehydratase</fullName>
    </recommendedName>
</protein>
<name>A0A510UD99_ALIFS</name>
<proteinExistence type="predicted"/>
<dbReference type="RefSeq" id="WP_063651298.1">
    <property type="nucleotide sequence ID" value="NZ_BJTZ01000002.1"/>
</dbReference>
<dbReference type="Proteomes" id="UP000321787">
    <property type="component" value="Unassembled WGS sequence"/>
</dbReference>
<evidence type="ECO:0008006" key="3">
    <source>
        <dbReference type="Google" id="ProtNLM"/>
    </source>
</evidence>
<comment type="caution">
    <text evidence="1">The sequence shown here is derived from an EMBL/GenBank/DDBJ whole genome shotgun (WGS) entry which is preliminary data.</text>
</comment>
<dbReference type="AlphaFoldDB" id="A0A510UD99"/>
<gene>
    <name evidence="1" type="ORF">AFI02nite_05590</name>
</gene>
<accession>A0A510UD99</accession>
<evidence type="ECO:0000313" key="1">
    <source>
        <dbReference type="EMBL" id="GEK12523.1"/>
    </source>
</evidence>